<dbReference type="Proteomes" id="UP000603352">
    <property type="component" value="Unassembled WGS sequence"/>
</dbReference>
<evidence type="ECO:0008006" key="5">
    <source>
        <dbReference type="Google" id="ProtNLM"/>
    </source>
</evidence>
<gene>
    <name evidence="3" type="ORF">GCM10011505_43330</name>
</gene>
<sequence>MSEQPATPDRAPTSDAPPAASAHAGPTDRGFGLVFTVVFTGLGLMPLLSGRMPNPWLLAAAAIILALALLRPRVLAPANRLWMAFGRVLHRVISPVMLAVIYFGVITPGGLMLRHVFRRNSLRLGFRSGVASYWVRPDPADAARHMFKDQF</sequence>
<organism evidence="3 4">
    <name type="scientific">Tistrella bauzanensis</name>
    <dbReference type="NCBI Taxonomy" id="657419"/>
    <lineage>
        <taxon>Bacteria</taxon>
        <taxon>Pseudomonadati</taxon>
        <taxon>Pseudomonadota</taxon>
        <taxon>Alphaproteobacteria</taxon>
        <taxon>Geminicoccales</taxon>
        <taxon>Geminicoccaceae</taxon>
        <taxon>Tistrella</taxon>
    </lineage>
</organism>
<proteinExistence type="predicted"/>
<feature type="transmembrane region" description="Helical" evidence="2">
    <location>
        <begin position="92"/>
        <end position="113"/>
    </location>
</feature>
<accession>A0ABQ1J4R0</accession>
<evidence type="ECO:0000256" key="1">
    <source>
        <dbReference type="SAM" id="MobiDB-lite"/>
    </source>
</evidence>
<evidence type="ECO:0000313" key="3">
    <source>
        <dbReference type="EMBL" id="GGB57789.1"/>
    </source>
</evidence>
<feature type="transmembrane region" description="Helical" evidence="2">
    <location>
        <begin position="55"/>
        <end position="72"/>
    </location>
</feature>
<feature type="region of interest" description="Disordered" evidence="1">
    <location>
        <begin position="1"/>
        <end position="25"/>
    </location>
</feature>
<name>A0ABQ1J4R0_9PROT</name>
<evidence type="ECO:0000256" key="2">
    <source>
        <dbReference type="SAM" id="Phobius"/>
    </source>
</evidence>
<comment type="caution">
    <text evidence="3">The sequence shown here is derived from an EMBL/GenBank/DDBJ whole genome shotgun (WGS) entry which is preliminary data.</text>
</comment>
<keyword evidence="2" id="KW-0472">Membrane</keyword>
<evidence type="ECO:0000313" key="4">
    <source>
        <dbReference type="Proteomes" id="UP000603352"/>
    </source>
</evidence>
<protein>
    <recommendedName>
        <fullName evidence="5">SxtJ</fullName>
    </recommendedName>
</protein>
<feature type="transmembrane region" description="Helical" evidence="2">
    <location>
        <begin position="30"/>
        <end position="48"/>
    </location>
</feature>
<dbReference type="InterPro" id="IPR045781">
    <property type="entry name" value="SxtJ"/>
</dbReference>
<reference evidence="4" key="1">
    <citation type="journal article" date="2019" name="Int. J. Syst. Evol. Microbiol.">
        <title>The Global Catalogue of Microorganisms (GCM) 10K type strain sequencing project: providing services to taxonomists for standard genome sequencing and annotation.</title>
        <authorList>
            <consortium name="The Broad Institute Genomics Platform"/>
            <consortium name="The Broad Institute Genome Sequencing Center for Infectious Disease"/>
            <person name="Wu L."/>
            <person name="Ma J."/>
        </authorList>
    </citation>
    <scope>NUCLEOTIDE SEQUENCE [LARGE SCALE GENOMIC DNA]</scope>
    <source>
        <strain evidence="4">CGMCC 1.10188</strain>
    </source>
</reference>
<dbReference type="EMBL" id="BMDZ01000074">
    <property type="protein sequence ID" value="GGB57789.1"/>
    <property type="molecule type" value="Genomic_DNA"/>
</dbReference>
<keyword evidence="2" id="KW-1133">Transmembrane helix</keyword>
<dbReference type="Pfam" id="PF19588">
    <property type="entry name" value="SxtJ"/>
    <property type="match status" value="1"/>
</dbReference>
<keyword evidence="2" id="KW-0812">Transmembrane</keyword>
<keyword evidence="4" id="KW-1185">Reference proteome</keyword>
<dbReference type="RefSeq" id="WP_188581844.1">
    <property type="nucleotide sequence ID" value="NZ_BMDZ01000074.1"/>
</dbReference>